<comment type="caution">
    <text evidence="1">The sequence shown here is derived from an EMBL/GenBank/DDBJ whole genome shotgun (WGS) entry which is preliminary data.</text>
</comment>
<dbReference type="PANTHER" id="PTHR45661">
    <property type="entry name" value="SURFACE ANTIGEN"/>
    <property type="match status" value="1"/>
</dbReference>
<evidence type="ECO:0000313" key="2">
    <source>
        <dbReference type="Proteomes" id="UP000235564"/>
    </source>
</evidence>
<dbReference type="Gene3D" id="3.80.10.10">
    <property type="entry name" value="Ribonuclease Inhibitor"/>
    <property type="match status" value="1"/>
</dbReference>
<dbReference type="Proteomes" id="UP000235564">
    <property type="component" value="Unassembled WGS sequence"/>
</dbReference>
<gene>
    <name evidence="1" type="ORF">CJ231_01115</name>
</gene>
<name>A0A2N6QTQ9_9BACT</name>
<proteinExistence type="predicted"/>
<dbReference type="InterPro" id="IPR032675">
    <property type="entry name" value="LRR_dom_sf"/>
</dbReference>
<dbReference type="Pfam" id="PF13306">
    <property type="entry name" value="LRR_5"/>
    <property type="match status" value="1"/>
</dbReference>
<evidence type="ECO:0000313" key="1">
    <source>
        <dbReference type="EMBL" id="PMC25428.1"/>
    </source>
</evidence>
<dbReference type="OrthoDB" id="1058315at2"/>
<dbReference type="InterPro" id="IPR053139">
    <property type="entry name" value="Surface_bspA-like"/>
</dbReference>
<accession>A0A2N6QTQ9</accession>
<dbReference type="SUPFAM" id="SSF52058">
    <property type="entry name" value="L domain-like"/>
    <property type="match status" value="1"/>
</dbReference>
<dbReference type="PANTHER" id="PTHR45661:SF3">
    <property type="entry name" value="IG-LIKE DOMAIN-CONTAINING PROTEIN"/>
    <property type="match status" value="1"/>
</dbReference>
<evidence type="ECO:0008006" key="3">
    <source>
        <dbReference type="Google" id="ProtNLM"/>
    </source>
</evidence>
<dbReference type="InterPro" id="IPR026906">
    <property type="entry name" value="LRR_5"/>
</dbReference>
<protein>
    <recommendedName>
        <fullName evidence="3">Leucine-rich repeat domain-containing protein</fullName>
    </recommendedName>
</protein>
<dbReference type="AlphaFoldDB" id="A0A2N6QTQ9"/>
<dbReference type="EMBL" id="PNGJ01000001">
    <property type="protein sequence ID" value="PMC25428.1"/>
    <property type="molecule type" value="Genomic_DNA"/>
</dbReference>
<sequence length="270" mass="28846">MSKVTLPKSLTSIGEQAFLGCENLEDFKIPASVTSIGSLAFCTCPKLTAMEIPEGITVISDNLFAGCRGLKSVKLPSTITSIQVAAFENCSALTDIVIPEGVTHIGHYALNACSSIKKFRLPSTLQEIGYQVFGENENIEEIHVAAPQPPVCTIGPNGEKEAADQVLSNAILYVPKGCIKNYALSEGWMDFKNIKEEMLTGIDGLEGAKMVCTVSGKNILISHYTGPLDIYSLGGELLKSMNVKGNATITLNYSGAILLKAKTQVLKLSL</sequence>
<organism evidence="1 2">
    <name type="scientific">Hoylesella buccalis</name>
    <dbReference type="NCBI Taxonomy" id="28127"/>
    <lineage>
        <taxon>Bacteria</taxon>
        <taxon>Pseudomonadati</taxon>
        <taxon>Bacteroidota</taxon>
        <taxon>Bacteroidia</taxon>
        <taxon>Bacteroidales</taxon>
        <taxon>Prevotellaceae</taxon>
        <taxon>Hoylesella</taxon>
    </lineage>
</organism>
<reference evidence="1 2" key="1">
    <citation type="submission" date="2017-09" db="EMBL/GenBank/DDBJ databases">
        <title>Bacterial strain isolated from the female urinary microbiota.</title>
        <authorList>
            <person name="Thomas-White K."/>
            <person name="Kumar N."/>
            <person name="Forster S."/>
            <person name="Putonti C."/>
            <person name="Lawley T."/>
            <person name="Wolfe A.J."/>
        </authorList>
    </citation>
    <scope>NUCLEOTIDE SEQUENCE [LARGE SCALE GENOMIC DNA]</scope>
    <source>
        <strain evidence="1 2">UMB0536</strain>
    </source>
</reference>